<evidence type="ECO:0000256" key="2">
    <source>
        <dbReference type="ARBA" id="ARBA00004174"/>
    </source>
</evidence>
<keyword evidence="15" id="KW-0812">Transmembrane</keyword>
<evidence type="ECO:0000256" key="12">
    <source>
        <dbReference type="ARBA" id="ARBA00023136"/>
    </source>
</evidence>
<dbReference type="GO" id="GO:0004497">
    <property type="term" value="F:monooxygenase activity"/>
    <property type="evidence" value="ECO:0007669"/>
    <property type="project" value="UniProtKB-KW"/>
</dbReference>
<dbReference type="FunFam" id="1.10.630.10:FF:000042">
    <property type="entry name" value="Cytochrome P450"/>
    <property type="match status" value="1"/>
</dbReference>
<reference evidence="17" key="1">
    <citation type="submission" date="2025-08" db="UniProtKB">
        <authorList>
            <consortium name="RefSeq"/>
        </authorList>
    </citation>
    <scope>IDENTIFICATION</scope>
</reference>
<protein>
    <submittedName>
        <fullName evidence="17">Cytochrome P450 9e2-like</fullName>
    </submittedName>
</protein>
<evidence type="ECO:0000256" key="14">
    <source>
        <dbReference type="RuleBase" id="RU000461"/>
    </source>
</evidence>
<feature type="transmembrane region" description="Helical" evidence="15">
    <location>
        <begin position="6"/>
        <end position="28"/>
    </location>
</feature>
<dbReference type="RefSeq" id="XP_011496933.1">
    <property type="nucleotide sequence ID" value="XM_011498631.1"/>
</dbReference>
<evidence type="ECO:0000256" key="15">
    <source>
        <dbReference type="SAM" id="Phobius"/>
    </source>
</evidence>
<keyword evidence="8" id="KW-0492">Microsome</keyword>
<dbReference type="KEGG" id="csol:105361454"/>
<dbReference type="InterPro" id="IPR002401">
    <property type="entry name" value="Cyt_P450_E_grp-I"/>
</dbReference>
<evidence type="ECO:0000256" key="3">
    <source>
        <dbReference type="ARBA" id="ARBA00004406"/>
    </source>
</evidence>
<evidence type="ECO:0000313" key="16">
    <source>
        <dbReference type="Proteomes" id="UP000695007"/>
    </source>
</evidence>
<dbReference type="GeneID" id="105361454"/>
<keyword evidence="5 13" id="KW-0349">Heme</keyword>
<dbReference type="InterPro" id="IPR017972">
    <property type="entry name" value="Cyt_P450_CS"/>
</dbReference>
<gene>
    <name evidence="17" type="primary">LOC105361454</name>
</gene>
<proteinExistence type="inferred from homology"/>
<comment type="cofactor">
    <cofactor evidence="1 13">
        <name>heme</name>
        <dbReference type="ChEBI" id="CHEBI:30413"/>
    </cofactor>
</comment>
<dbReference type="SUPFAM" id="SSF48264">
    <property type="entry name" value="Cytochrome P450"/>
    <property type="match status" value="1"/>
</dbReference>
<dbReference type="GO" id="GO:0016705">
    <property type="term" value="F:oxidoreductase activity, acting on paired donors, with incorporation or reduction of molecular oxygen"/>
    <property type="evidence" value="ECO:0007669"/>
    <property type="project" value="InterPro"/>
</dbReference>
<keyword evidence="16" id="KW-1185">Reference proteome</keyword>
<keyword evidence="10 13" id="KW-0408">Iron</keyword>
<evidence type="ECO:0000256" key="13">
    <source>
        <dbReference type="PIRSR" id="PIRSR602401-1"/>
    </source>
</evidence>
<dbReference type="PROSITE" id="PS00086">
    <property type="entry name" value="CYTOCHROME_P450"/>
    <property type="match status" value="1"/>
</dbReference>
<sequence length="500" mass="58854">MACLYVLVMCIIALGFLFISLSTLYNLTYWKRRKVLHLVVMPVLGKNASIFFRQISFPQHSQYLYNMYPEARYYGTFDFNTPIIIMKDPDLIRDICVKHFDNFPNHRSFVTEEMDPIVGRNLFSLKDQRWKEFRNTLSPSFTANKIKIMFQLISECAKEFVQYFMEHLELAKSFEAKDVFTRYTNDVIATTAFGIQVNSMQDCKNEFYIYGKDATYFSSPLRLMKFILFRYFPKLLRMTGERFMSRSTNRFFNQLVTATVKMREEKGIIRPDMIQLLIQAKDKNNGLNVTIDDIIGQAFIFFLAGFDTVSTLMCFTAYELAAHLDIQEKVRQEIEKQLQIENGQITYESVRRMKYLDMVLNEILRLYPPAPMIDRVCTKEFVMPPSVKGYPEYRVDVGTNIVMPVFGLHHDPKYFPEPDRFIPERFSEENKNKINPHVYMPFGLGPRKCIGNRFALMETKILFVYILRKFIIKFTDKSTYPVIFCKKTFNLSIEGGFLIK</sequence>
<evidence type="ECO:0000256" key="6">
    <source>
        <dbReference type="ARBA" id="ARBA00022723"/>
    </source>
</evidence>
<comment type="subcellular location">
    <subcellularLocation>
        <location evidence="3">Endoplasmic reticulum membrane</location>
        <topology evidence="3">Peripheral membrane protein</topology>
    </subcellularLocation>
    <subcellularLocation>
        <location evidence="2">Microsome membrane</location>
        <topology evidence="2">Peripheral membrane protein</topology>
    </subcellularLocation>
</comment>
<dbReference type="AlphaFoldDB" id="A0AAJ7DUJ3"/>
<evidence type="ECO:0000256" key="5">
    <source>
        <dbReference type="ARBA" id="ARBA00022617"/>
    </source>
</evidence>
<name>A0AAJ7DUJ3_9HYME</name>
<comment type="similarity">
    <text evidence="4 14">Belongs to the cytochrome P450 family.</text>
</comment>
<dbReference type="PANTHER" id="PTHR24292:SF54">
    <property type="entry name" value="CYP9F3-RELATED"/>
    <property type="match status" value="1"/>
</dbReference>
<dbReference type="InterPro" id="IPR050476">
    <property type="entry name" value="Insect_CytP450_Detox"/>
</dbReference>
<feature type="binding site" description="axial binding residue" evidence="13">
    <location>
        <position position="449"/>
    </location>
    <ligand>
        <name>heme</name>
        <dbReference type="ChEBI" id="CHEBI:30413"/>
    </ligand>
    <ligandPart>
        <name>Fe</name>
        <dbReference type="ChEBI" id="CHEBI:18248"/>
    </ligandPart>
</feature>
<evidence type="ECO:0000313" key="17">
    <source>
        <dbReference type="RefSeq" id="XP_011496933.1"/>
    </source>
</evidence>
<dbReference type="PRINTS" id="PR00385">
    <property type="entry name" value="P450"/>
</dbReference>
<keyword evidence="12 15" id="KW-0472">Membrane</keyword>
<organism evidence="16 17">
    <name type="scientific">Ceratosolen solmsi marchali</name>
    <dbReference type="NCBI Taxonomy" id="326594"/>
    <lineage>
        <taxon>Eukaryota</taxon>
        <taxon>Metazoa</taxon>
        <taxon>Ecdysozoa</taxon>
        <taxon>Arthropoda</taxon>
        <taxon>Hexapoda</taxon>
        <taxon>Insecta</taxon>
        <taxon>Pterygota</taxon>
        <taxon>Neoptera</taxon>
        <taxon>Endopterygota</taxon>
        <taxon>Hymenoptera</taxon>
        <taxon>Apocrita</taxon>
        <taxon>Proctotrupomorpha</taxon>
        <taxon>Chalcidoidea</taxon>
        <taxon>Agaonidae</taxon>
        <taxon>Agaoninae</taxon>
        <taxon>Ceratosolen</taxon>
    </lineage>
</organism>
<evidence type="ECO:0000256" key="7">
    <source>
        <dbReference type="ARBA" id="ARBA00022824"/>
    </source>
</evidence>
<evidence type="ECO:0000256" key="8">
    <source>
        <dbReference type="ARBA" id="ARBA00022848"/>
    </source>
</evidence>
<evidence type="ECO:0000256" key="10">
    <source>
        <dbReference type="ARBA" id="ARBA00023004"/>
    </source>
</evidence>
<dbReference type="GO" id="GO:0020037">
    <property type="term" value="F:heme binding"/>
    <property type="evidence" value="ECO:0007669"/>
    <property type="project" value="InterPro"/>
</dbReference>
<dbReference type="PRINTS" id="PR00463">
    <property type="entry name" value="EP450I"/>
</dbReference>
<feature type="non-terminal residue" evidence="17">
    <location>
        <position position="500"/>
    </location>
</feature>
<dbReference type="Proteomes" id="UP000695007">
    <property type="component" value="Unplaced"/>
</dbReference>
<keyword evidence="7" id="KW-0256">Endoplasmic reticulum</keyword>
<dbReference type="GO" id="GO:0005506">
    <property type="term" value="F:iron ion binding"/>
    <property type="evidence" value="ECO:0007669"/>
    <property type="project" value="InterPro"/>
</dbReference>
<evidence type="ECO:0000256" key="11">
    <source>
        <dbReference type="ARBA" id="ARBA00023033"/>
    </source>
</evidence>
<keyword evidence="11 14" id="KW-0503">Monooxygenase</keyword>
<keyword evidence="9 14" id="KW-0560">Oxidoreductase</keyword>
<feature type="transmembrane region" description="Helical" evidence="15">
    <location>
        <begin position="35"/>
        <end position="52"/>
    </location>
</feature>
<dbReference type="CDD" id="cd11056">
    <property type="entry name" value="CYP6-like"/>
    <property type="match status" value="1"/>
</dbReference>
<keyword evidence="6 13" id="KW-0479">Metal-binding</keyword>
<dbReference type="PANTHER" id="PTHR24292">
    <property type="entry name" value="CYTOCHROME P450"/>
    <property type="match status" value="1"/>
</dbReference>
<dbReference type="InterPro" id="IPR036396">
    <property type="entry name" value="Cyt_P450_sf"/>
</dbReference>
<dbReference type="Gene3D" id="1.10.630.10">
    <property type="entry name" value="Cytochrome P450"/>
    <property type="match status" value="1"/>
</dbReference>
<evidence type="ECO:0000256" key="9">
    <source>
        <dbReference type="ARBA" id="ARBA00023002"/>
    </source>
</evidence>
<dbReference type="Pfam" id="PF00067">
    <property type="entry name" value="p450"/>
    <property type="match status" value="1"/>
</dbReference>
<evidence type="ECO:0000256" key="1">
    <source>
        <dbReference type="ARBA" id="ARBA00001971"/>
    </source>
</evidence>
<evidence type="ECO:0000256" key="4">
    <source>
        <dbReference type="ARBA" id="ARBA00010617"/>
    </source>
</evidence>
<accession>A0AAJ7DUJ3</accession>
<dbReference type="InterPro" id="IPR001128">
    <property type="entry name" value="Cyt_P450"/>
</dbReference>
<dbReference type="GO" id="GO:0005789">
    <property type="term" value="C:endoplasmic reticulum membrane"/>
    <property type="evidence" value="ECO:0007669"/>
    <property type="project" value="UniProtKB-SubCell"/>
</dbReference>
<keyword evidence="15" id="KW-1133">Transmembrane helix</keyword>